<evidence type="ECO:0000256" key="7">
    <source>
        <dbReference type="ARBA" id="ARBA00031959"/>
    </source>
</evidence>
<evidence type="ECO:0000256" key="8">
    <source>
        <dbReference type="ARBA" id="ARBA00032341"/>
    </source>
</evidence>
<evidence type="ECO:0000256" key="9">
    <source>
        <dbReference type="ARBA" id="ARBA00048128"/>
    </source>
</evidence>
<dbReference type="SUPFAM" id="SSF53448">
    <property type="entry name" value="Nucleotide-diphospho-sugar transferases"/>
    <property type="match status" value="1"/>
</dbReference>
<dbReference type="Pfam" id="PF00483">
    <property type="entry name" value="NTP_transferase"/>
    <property type="match status" value="1"/>
</dbReference>
<evidence type="ECO:0000256" key="5">
    <source>
        <dbReference type="ARBA" id="ARBA00022695"/>
    </source>
</evidence>
<dbReference type="EC" id="2.7.7.9" evidence="2"/>
<evidence type="ECO:0000256" key="1">
    <source>
        <dbReference type="ARBA" id="ARBA00006890"/>
    </source>
</evidence>
<dbReference type="InterPro" id="IPR005771">
    <property type="entry name" value="GalU_uridylyltTrfase_bac/arc"/>
</dbReference>
<organism evidence="11 12">
    <name type="scientific">Candidatus Liberibacter asiaticus str. gxpsy</name>
    <dbReference type="NCBI Taxonomy" id="1174529"/>
    <lineage>
        <taxon>Bacteria</taxon>
        <taxon>Pseudomonadati</taxon>
        <taxon>Pseudomonadota</taxon>
        <taxon>Alphaproteobacteria</taxon>
        <taxon>Hyphomicrobiales</taxon>
        <taxon>Rhizobiaceae</taxon>
        <taxon>Liberibacter</taxon>
    </lineage>
</organism>
<proteinExistence type="inferred from homology"/>
<dbReference type="Proteomes" id="UP000011820">
    <property type="component" value="Chromosome"/>
</dbReference>
<dbReference type="GeneID" id="93076604"/>
<evidence type="ECO:0000313" key="11">
    <source>
        <dbReference type="EMBL" id="AGH16602.1"/>
    </source>
</evidence>
<protein>
    <recommendedName>
        <fullName evidence="3">UTP--glucose-1-phosphate uridylyltransferase</fullName>
        <ecNumber evidence="2">2.7.7.9</ecNumber>
    </recommendedName>
    <alternativeName>
        <fullName evidence="6">Alpha-D-glucosyl-1-phosphate uridylyltransferase</fullName>
    </alternativeName>
    <alternativeName>
        <fullName evidence="7">UDP-glucose pyrophosphorylase</fullName>
    </alternativeName>
    <alternativeName>
        <fullName evidence="8">Uridine diphosphoglucose pyrophosphorylase</fullName>
    </alternativeName>
</protein>
<reference evidence="11 12" key="1">
    <citation type="journal article" date="2013" name="Genome Announc.">
        <title>Complete Genome Sequence of a Chinese Strain of 'Candidatus Liberibacter asiaticus'.</title>
        <authorList>
            <person name="Lin H."/>
            <person name="Han C.S."/>
            <person name="Liu B."/>
            <person name="Lou B."/>
            <person name="Bai X."/>
            <person name="Deng C."/>
            <person name="Civerolo E.L."/>
            <person name="Gupta G."/>
        </authorList>
    </citation>
    <scope>NUCLEOTIDE SEQUENCE [LARGE SCALE GENOMIC DNA]</scope>
    <source>
        <strain evidence="12">gxpsy</strain>
    </source>
</reference>
<sequence>MGSLKKVRKAVFPIAGLGMRFFPISKVIPKEMLAIVDRPVIQYVIEEALEAGLTDFVFVTGRGKGLIKDYFDIQFELEQSLRKRNKKAELTLLAESIPSIGNAVFTWQYERKGLGHAVWCARNIIGDNPFALLLPDMIMSPLEGENCMANMIKLYEKEGANILAVSECDPQLSCKYGMVQVGKAIDHQVFHISDMIEKPDSSTFISNFFINGRYILHPDIFSILNDWKENEGKGEIQLTDSMRKLSERHDFLAYHFKGHTYDCGSKKGFVLANIAFALARQDIRSDIETDLKTLVSALK</sequence>
<keyword evidence="12" id="KW-1185">Reference proteome</keyword>
<dbReference type="PANTHER" id="PTHR43197">
    <property type="entry name" value="UTP--GLUCOSE-1-PHOSPHATE URIDYLYLTRANSFERASE"/>
    <property type="match status" value="1"/>
</dbReference>
<dbReference type="GO" id="GO:0016779">
    <property type="term" value="F:nucleotidyltransferase activity"/>
    <property type="evidence" value="ECO:0007669"/>
    <property type="project" value="UniProtKB-KW"/>
</dbReference>
<evidence type="ECO:0000259" key="10">
    <source>
        <dbReference type="Pfam" id="PF00483"/>
    </source>
</evidence>
<dbReference type="RefSeq" id="WP_012778584.1">
    <property type="nucleotide sequence ID" value="NC_020549.1"/>
</dbReference>
<keyword evidence="5 11" id="KW-0548">Nucleotidyltransferase</keyword>
<accession>A0ABM5NEM9</accession>
<feature type="domain" description="Nucleotidyl transferase" evidence="10">
    <location>
        <begin position="15"/>
        <end position="273"/>
    </location>
</feature>
<dbReference type="CDD" id="cd02541">
    <property type="entry name" value="UGPase_prokaryotic"/>
    <property type="match status" value="1"/>
</dbReference>
<evidence type="ECO:0000256" key="4">
    <source>
        <dbReference type="ARBA" id="ARBA00022679"/>
    </source>
</evidence>
<comment type="catalytic activity">
    <reaction evidence="9">
        <text>alpha-D-glucose 1-phosphate + UTP + H(+) = UDP-alpha-D-glucose + diphosphate</text>
        <dbReference type="Rhea" id="RHEA:19889"/>
        <dbReference type="ChEBI" id="CHEBI:15378"/>
        <dbReference type="ChEBI" id="CHEBI:33019"/>
        <dbReference type="ChEBI" id="CHEBI:46398"/>
        <dbReference type="ChEBI" id="CHEBI:58601"/>
        <dbReference type="ChEBI" id="CHEBI:58885"/>
        <dbReference type="EC" id="2.7.7.9"/>
    </reaction>
</comment>
<dbReference type="Gene3D" id="3.90.550.10">
    <property type="entry name" value="Spore Coat Polysaccharide Biosynthesis Protein SpsA, Chain A"/>
    <property type="match status" value="1"/>
</dbReference>
<dbReference type="PANTHER" id="PTHR43197:SF1">
    <property type="entry name" value="UTP--GLUCOSE-1-PHOSPHATE URIDYLYLTRANSFERASE"/>
    <property type="match status" value="1"/>
</dbReference>
<dbReference type="InterPro" id="IPR029044">
    <property type="entry name" value="Nucleotide-diphossugar_trans"/>
</dbReference>
<evidence type="ECO:0000256" key="3">
    <source>
        <dbReference type="ARBA" id="ARBA00019048"/>
    </source>
</evidence>
<dbReference type="InterPro" id="IPR005835">
    <property type="entry name" value="NTP_transferase_dom"/>
</dbReference>
<evidence type="ECO:0000256" key="6">
    <source>
        <dbReference type="ARBA" id="ARBA00031455"/>
    </source>
</evidence>
<evidence type="ECO:0000256" key="2">
    <source>
        <dbReference type="ARBA" id="ARBA00012415"/>
    </source>
</evidence>
<name>A0ABM5NEM9_LIBAS</name>
<dbReference type="EMBL" id="CP004005">
    <property type="protein sequence ID" value="AGH16602.1"/>
    <property type="molecule type" value="Genomic_DNA"/>
</dbReference>
<gene>
    <name evidence="11" type="ORF">WSI_01160</name>
</gene>
<comment type="similarity">
    <text evidence="1">Belongs to the UDPGP type 2 family.</text>
</comment>
<evidence type="ECO:0000313" key="12">
    <source>
        <dbReference type="Proteomes" id="UP000011820"/>
    </source>
</evidence>
<keyword evidence="4" id="KW-0808">Transferase</keyword>